<dbReference type="HOGENOM" id="CLU_012893_1_2_1"/>
<dbReference type="GO" id="GO:0042910">
    <property type="term" value="F:xenobiotic transmembrane transporter activity"/>
    <property type="evidence" value="ECO:0007669"/>
    <property type="project" value="InterPro"/>
</dbReference>
<feature type="transmembrane region" description="Helical" evidence="6">
    <location>
        <begin position="387"/>
        <end position="405"/>
    </location>
</feature>
<feature type="transmembrane region" description="Helical" evidence="6">
    <location>
        <begin position="425"/>
        <end position="447"/>
    </location>
</feature>
<evidence type="ECO:0000256" key="6">
    <source>
        <dbReference type="SAM" id="Phobius"/>
    </source>
</evidence>
<sequence length="618" mass="67143">MASHVSESTPLLPETGYSQAAASGLSDHTIKDAESGSKRLCAGLATTRTAEAKLLVWSGAPLMLTSVLQHSFNVTTAIVAGHLGSSELAAVALANMTSNVTGLAVYEGLATSLDTLCSQAYGGHNKKMVGLHMQRMIYFLWLVTIPIGAVWLCSPWILGAIVPEKDVAILAASYLRIYLIGAPGFATFEAGKRFVQAQGIFTPSLLVLLVTAPLNILLNWIFVWKLGWALQGAAAAISTTNLVQPILLLLYVRFAIPHSLQCWPGFSWNAFKNWGPMVRLAVPGILTVEAEWLAWEILTFSSAYLGKTYLAAQSVLYNVSVLMYHLPMPASIAASTRLGNLIGSGALDAARIAVTAYFFIFSGIGLFNLSFLVAMKDVIPRIFSHDLDVRNVVSLVMPICAAFQLVDSTTSLCNGLLRGLGLQYFGAWTNLVVYYGFSIPVSLCLTFRPPHLGLWGLWIGPAAGLAANSLDIITSAIIGFDFSELESHLPSAFHHDVHDTNYKNGPFKNEATASTDVLDTIKIFIDSALTTEWERDKFRATGLASFNVRHRHAGDTRLGRLTVIPVLMDLNTVFERDQIKRGLDVPPLVTQSLDQEGNVEETTTCDTYGNVTEMPWRA</sequence>
<gene>
    <name evidence="7" type="ORF">EPUS_00877</name>
</gene>
<comment type="subcellular location">
    <subcellularLocation>
        <location evidence="1">Membrane</location>
        <topology evidence="1">Multi-pass membrane protein</topology>
    </subcellularLocation>
</comment>
<dbReference type="Proteomes" id="UP000019373">
    <property type="component" value="Unassembled WGS sequence"/>
</dbReference>
<name>U1HW79_ENDPU</name>
<feature type="transmembrane region" description="Helical" evidence="6">
    <location>
        <begin position="354"/>
        <end position="375"/>
    </location>
</feature>
<dbReference type="OMA" id="AHLYVMA"/>
<evidence type="ECO:0000256" key="3">
    <source>
        <dbReference type="ARBA" id="ARBA00022692"/>
    </source>
</evidence>
<dbReference type="InterPro" id="IPR045069">
    <property type="entry name" value="MATE_euk"/>
</dbReference>
<feature type="transmembrane region" description="Helical" evidence="6">
    <location>
        <begin position="228"/>
        <end position="251"/>
    </location>
</feature>
<feature type="transmembrane region" description="Helical" evidence="6">
    <location>
        <begin position="167"/>
        <end position="188"/>
    </location>
</feature>
<dbReference type="OrthoDB" id="2126698at2759"/>
<dbReference type="NCBIfam" id="TIGR00797">
    <property type="entry name" value="matE"/>
    <property type="match status" value="1"/>
</dbReference>
<feature type="transmembrane region" description="Helical" evidence="6">
    <location>
        <begin position="315"/>
        <end position="334"/>
    </location>
</feature>
<dbReference type="eggNOG" id="KOG1347">
    <property type="taxonomic scope" value="Eukaryota"/>
</dbReference>
<dbReference type="GO" id="GO:0015297">
    <property type="term" value="F:antiporter activity"/>
    <property type="evidence" value="ECO:0007669"/>
    <property type="project" value="InterPro"/>
</dbReference>
<dbReference type="Pfam" id="PF01554">
    <property type="entry name" value="MatE"/>
    <property type="match status" value="2"/>
</dbReference>
<evidence type="ECO:0000313" key="7">
    <source>
        <dbReference type="EMBL" id="ERF73624.1"/>
    </source>
</evidence>
<reference evidence="8" key="1">
    <citation type="journal article" date="2014" name="BMC Genomics">
        <title>Genome characteristics reveal the impact of lichenization on lichen-forming fungus Endocarpon pusillum Hedwig (Verrucariales, Ascomycota).</title>
        <authorList>
            <person name="Wang Y.-Y."/>
            <person name="Liu B."/>
            <person name="Zhang X.-Y."/>
            <person name="Zhou Q.-M."/>
            <person name="Zhang T."/>
            <person name="Li H."/>
            <person name="Yu Y.-F."/>
            <person name="Zhang X.-L."/>
            <person name="Hao X.-Y."/>
            <person name="Wang M."/>
            <person name="Wang L."/>
            <person name="Wei J.-C."/>
        </authorList>
    </citation>
    <scope>NUCLEOTIDE SEQUENCE [LARGE SCALE GENOMIC DNA]</scope>
    <source>
        <strain evidence="8">Z07020 / HMAS-L-300199</strain>
    </source>
</reference>
<keyword evidence="8" id="KW-1185">Reference proteome</keyword>
<dbReference type="AlphaFoldDB" id="U1HW79"/>
<accession>U1HW79</accession>
<evidence type="ECO:0000256" key="4">
    <source>
        <dbReference type="ARBA" id="ARBA00022989"/>
    </source>
</evidence>
<organism evidence="7 8">
    <name type="scientific">Endocarpon pusillum (strain Z07020 / HMAS-L-300199)</name>
    <name type="common">Lichen-forming fungus</name>
    <dbReference type="NCBI Taxonomy" id="1263415"/>
    <lineage>
        <taxon>Eukaryota</taxon>
        <taxon>Fungi</taxon>
        <taxon>Dikarya</taxon>
        <taxon>Ascomycota</taxon>
        <taxon>Pezizomycotina</taxon>
        <taxon>Eurotiomycetes</taxon>
        <taxon>Chaetothyriomycetidae</taxon>
        <taxon>Verrucariales</taxon>
        <taxon>Verrucariaceae</taxon>
        <taxon>Endocarpon</taxon>
    </lineage>
</organism>
<dbReference type="GO" id="GO:0016020">
    <property type="term" value="C:membrane"/>
    <property type="evidence" value="ECO:0007669"/>
    <property type="project" value="UniProtKB-SubCell"/>
</dbReference>
<dbReference type="GO" id="GO:1990961">
    <property type="term" value="P:xenobiotic detoxification by transmembrane export across the plasma membrane"/>
    <property type="evidence" value="ECO:0007669"/>
    <property type="project" value="InterPro"/>
</dbReference>
<protein>
    <recommendedName>
        <fullName evidence="9">MATE efflux family protein</fullName>
    </recommendedName>
</protein>
<feature type="transmembrane region" description="Helical" evidence="6">
    <location>
        <begin position="136"/>
        <end position="161"/>
    </location>
</feature>
<keyword evidence="5 6" id="KW-0472">Membrane</keyword>
<dbReference type="CDD" id="cd13132">
    <property type="entry name" value="MATE_eukaryotic"/>
    <property type="match status" value="1"/>
</dbReference>
<evidence type="ECO:0000256" key="1">
    <source>
        <dbReference type="ARBA" id="ARBA00004141"/>
    </source>
</evidence>
<dbReference type="PANTHER" id="PTHR11206">
    <property type="entry name" value="MULTIDRUG RESISTANCE PROTEIN"/>
    <property type="match status" value="1"/>
</dbReference>
<evidence type="ECO:0000256" key="5">
    <source>
        <dbReference type="ARBA" id="ARBA00023136"/>
    </source>
</evidence>
<keyword evidence="4 6" id="KW-1133">Transmembrane helix</keyword>
<dbReference type="RefSeq" id="XP_007800627.1">
    <property type="nucleotide sequence ID" value="XM_007802436.1"/>
</dbReference>
<evidence type="ECO:0008006" key="9">
    <source>
        <dbReference type="Google" id="ProtNLM"/>
    </source>
</evidence>
<evidence type="ECO:0000256" key="2">
    <source>
        <dbReference type="ARBA" id="ARBA00010199"/>
    </source>
</evidence>
<proteinExistence type="inferred from homology"/>
<evidence type="ECO:0000313" key="8">
    <source>
        <dbReference type="Proteomes" id="UP000019373"/>
    </source>
</evidence>
<feature type="transmembrane region" description="Helical" evidence="6">
    <location>
        <begin position="200"/>
        <end position="222"/>
    </location>
</feature>
<keyword evidence="3 6" id="KW-0812">Transmembrane</keyword>
<dbReference type="InterPro" id="IPR002528">
    <property type="entry name" value="MATE_fam"/>
</dbReference>
<dbReference type="EMBL" id="KE720941">
    <property type="protein sequence ID" value="ERF73624.1"/>
    <property type="molecule type" value="Genomic_DNA"/>
</dbReference>
<dbReference type="GeneID" id="19235937"/>
<comment type="similarity">
    <text evidence="2">Belongs to the multi antimicrobial extrusion (MATE) (TC 2.A.66.1) family.</text>
</comment>